<keyword evidence="2" id="KW-1185">Reference proteome</keyword>
<name>A0AAD4NFQ9_9BILA</name>
<protein>
    <submittedName>
        <fullName evidence="1">Chitin binding Peritrophin-A domain protein</fullName>
    </submittedName>
</protein>
<organism evidence="1 2">
    <name type="scientific">Ditylenchus destructor</name>
    <dbReference type="NCBI Taxonomy" id="166010"/>
    <lineage>
        <taxon>Eukaryota</taxon>
        <taxon>Metazoa</taxon>
        <taxon>Ecdysozoa</taxon>
        <taxon>Nematoda</taxon>
        <taxon>Chromadorea</taxon>
        <taxon>Rhabditida</taxon>
        <taxon>Tylenchina</taxon>
        <taxon>Tylenchomorpha</taxon>
        <taxon>Sphaerularioidea</taxon>
        <taxon>Anguinidae</taxon>
        <taxon>Anguininae</taxon>
        <taxon>Ditylenchus</taxon>
    </lineage>
</organism>
<accession>A0AAD4NFQ9</accession>
<dbReference type="EMBL" id="JAKKPZ010000003">
    <property type="protein sequence ID" value="KAI1723524.1"/>
    <property type="molecule type" value="Genomic_DNA"/>
</dbReference>
<dbReference type="Proteomes" id="UP001201812">
    <property type="component" value="Unassembled WGS sequence"/>
</dbReference>
<gene>
    <name evidence="1" type="ORF">DdX_03685</name>
</gene>
<evidence type="ECO:0000313" key="2">
    <source>
        <dbReference type="Proteomes" id="UP001201812"/>
    </source>
</evidence>
<evidence type="ECO:0000313" key="1">
    <source>
        <dbReference type="EMBL" id="KAI1723524.1"/>
    </source>
</evidence>
<comment type="caution">
    <text evidence="1">The sequence shown here is derived from an EMBL/GenBank/DDBJ whole genome shotgun (WGS) entry which is preliminary data.</text>
</comment>
<dbReference type="PANTHER" id="PTHR34150">
    <property type="entry name" value="PROTEIN CBG08832-RELATED"/>
    <property type="match status" value="1"/>
</dbReference>
<dbReference type="PANTHER" id="PTHR34150:SF4">
    <property type="entry name" value="CHITIN BINDING DOMAIN (CHTBD2) CONTAINING"/>
    <property type="match status" value="1"/>
</dbReference>
<sequence>MYEKIGECRSKFNGLFHVRRSGSGHRLRTILLEGFSATLILLLSLTCSPKISLASLATNASSLANVSVFQESDDPNAFLTDKLKEDLPELLLDGYGEGGEILSNSDQTYHQANDFARRDQKNDESWLLALLNSNQMDKDEALQVLDDDGDYSPNTDIIGRVCMTVEPYRSVLNELASVENDEKHPADNKKTKKPLFSTERNAFLECSPLSDKESANYGLEEKHLGIWTLRRCPEALEFDALQQKCVHKRDVKPDNCYIAAKNDQEHLEPITKMQMDSANGGEEFTSDEDSSSAFENMNTQKVKQNKRYRAMQWAGVTAGGCYAPCLDPAAIELPRPDGKCTWLGAPLQQDALSAEYFLQCASVHAGQPCGRWARIQCPHGTIFNPAAQLCVRQQGSIQAAPSTVTLTRSPVGAQMMPARVPPPQLLPPPPAIPPPPMPIVPEPVPFPPPLPGITGVCPTNSVAISLCGTKIIVGSSEPTCPGRAYCHQGTCCSPIGLDIKVTLPLMVQNQAPVCYGSGILPISPCSVGCLQGYACQPYIGCCPIGTIDRAPAVLSSIMSSLESHQVPQFMPSMLVCPAPAGHVRVRPVARCMYSPGAGSPGCPRGFYCSARLRGCCPRYAGKAVLYSSSAPISASMESREVLVCPDGSPLGASCVGACGEGQICFRDAHCCPAACPTSMVPAGFCAGSHPTFAYPAAPSVLGTVMSVAYYPARITPLVAACPTPATCLSGVCCRPVVEPVVKTTASLPICLNGHLAKVACMADNPTCGTGYECWSGGCCPIPYCPSGVQALGRCSATGTCLKHPGVTCLDGLCCPTVLCGSGIPSVGVCTTGVNNNCPAGNECQNGRCCPLPLCPNSNVAALARCSLSPPLTVGLVASPPCPVGRTCIQGLCCPVVTPVPATRPVLACPLTGAVPVSMCSPAVTISTARPACAVGYECVEGIGCCALSTCPNGALALGRYQFTSITLAKIMRNRCPMASPVAAAAPALFSPASCLPPGSICLNGLCCPPPRCAHTGQLPMSMCGLANACPTGYYCDGMGCCPEPLPVCPNGGRSIRSCQRGTECPAGYGCTPMGGCCQLRLDSTCPFNQYPVCQCSSNYACPPGALCNDGGTCCAPTAGSLFYAPGSRCRRSADCQGHTSGSAECLHNVCVCVKGGYSNGASCVTPNPLLQNMARNGCDQYGQPCRYLLSQSRRRPMLSPVGNTTDSQPLWFNVAAERDCVLDPIEGNEMPYDADSTCLPNEKCIENRCKMRLWPGEYGCSSDEQCASRCANTYCETKLDHYSRDGDENTNHHSSQCQCRDAFLLYGRCFEQCPAGFHESGGHCQHDDEVAFWADAQAQNTLQRLLNEGQC</sequence>
<dbReference type="InterPro" id="IPR006150">
    <property type="entry name" value="Cys_repeat_1"/>
</dbReference>
<reference evidence="1" key="1">
    <citation type="submission" date="2022-01" db="EMBL/GenBank/DDBJ databases">
        <title>Genome Sequence Resource for Two Populations of Ditylenchus destructor, the Migratory Endoparasitic Phytonematode.</title>
        <authorList>
            <person name="Zhang H."/>
            <person name="Lin R."/>
            <person name="Xie B."/>
        </authorList>
    </citation>
    <scope>NUCLEOTIDE SEQUENCE</scope>
    <source>
        <strain evidence="1">BazhouSP</strain>
    </source>
</reference>
<proteinExistence type="predicted"/>
<dbReference type="SMART" id="SM00289">
    <property type="entry name" value="WR1"/>
    <property type="match status" value="13"/>
</dbReference>